<evidence type="ECO:0000256" key="1">
    <source>
        <dbReference type="ARBA" id="ARBA00006484"/>
    </source>
</evidence>
<dbReference type="EMBL" id="BPPX01000006">
    <property type="protein sequence ID" value="GJC81135.1"/>
    <property type="molecule type" value="Genomic_DNA"/>
</dbReference>
<protein>
    <submittedName>
        <fullName evidence="4">Very-long-chain 3-oxooacyl-coA reductase let-767</fullName>
    </submittedName>
</protein>
<proteinExistence type="inferred from homology"/>
<organism evidence="4 5">
    <name type="scientific">Colletotrichum liriopes</name>
    <dbReference type="NCBI Taxonomy" id="708192"/>
    <lineage>
        <taxon>Eukaryota</taxon>
        <taxon>Fungi</taxon>
        <taxon>Dikarya</taxon>
        <taxon>Ascomycota</taxon>
        <taxon>Pezizomycotina</taxon>
        <taxon>Sordariomycetes</taxon>
        <taxon>Hypocreomycetidae</taxon>
        <taxon>Glomerellales</taxon>
        <taxon>Glomerellaceae</taxon>
        <taxon>Colletotrichum</taxon>
        <taxon>Colletotrichum spaethianum species complex</taxon>
    </lineage>
</organism>
<reference evidence="4 5" key="1">
    <citation type="submission" date="2021-07" db="EMBL/GenBank/DDBJ databases">
        <title>Genome data of Colletotrichum spaethianum.</title>
        <authorList>
            <person name="Utami Y.D."/>
            <person name="Hiruma K."/>
        </authorList>
    </citation>
    <scope>NUCLEOTIDE SEQUENCE [LARGE SCALE GENOMIC DNA]</scope>
    <source>
        <strain evidence="4 5">MAFF 242679</strain>
    </source>
</reference>
<dbReference type="GO" id="GO:0005783">
    <property type="term" value="C:endoplasmic reticulum"/>
    <property type="evidence" value="ECO:0007669"/>
    <property type="project" value="TreeGrafter"/>
</dbReference>
<dbReference type="GO" id="GO:0016491">
    <property type="term" value="F:oxidoreductase activity"/>
    <property type="evidence" value="ECO:0007669"/>
    <property type="project" value="UniProtKB-KW"/>
</dbReference>
<evidence type="ECO:0000256" key="2">
    <source>
        <dbReference type="ARBA" id="ARBA00023002"/>
    </source>
</evidence>
<gene>
    <name evidence="4" type="ORF">ColLi_03973</name>
</gene>
<dbReference type="PANTHER" id="PTHR43899:SF13">
    <property type="entry name" value="RH59310P"/>
    <property type="match status" value="1"/>
</dbReference>
<dbReference type="AlphaFoldDB" id="A0AA37GIA1"/>
<keyword evidence="5" id="KW-1185">Reference proteome</keyword>
<dbReference type="Pfam" id="PF00106">
    <property type="entry name" value="adh_short"/>
    <property type="match status" value="1"/>
</dbReference>
<dbReference type="PIRSF" id="PIRSF000126">
    <property type="entry name" value="11-beta-HSD1"/>
    <property type="match status" value="1"/>
</dbReference>
<sequence length="321" mass="34830">MAPINMDSLGFLSPVGLLALLAVAYNLSWPFFPFFRKPKLDRYLKAVNGRPAWALVTGASDGIGKALANELARRGFNVVLHGRNDVKLEGVRHDLATRHPGREFRIMVGDAVVLGAGAQSWDVMLASLESLNLRVLVNNVGGVPMVPIMRRLDESTVEEIAGNVHLNALFPTLLSSILLPRLKNPAEPALIINVGSLSDTGLPLLSFYSGTKAYLVALSTSMARELALDGADVEVLGVRVGAVATKPELMQARVFWPSAETMAESILDRVGCGRAVVVPYWGHALQVWFMDLVPAALQGPLAKMVMGKLSYEEKKMYSKEK</sequence>
<evidence type="ECO:0000313" key="4">
    <source>
        <dbReference type="EMBL" id="GJC81135.1"/>
    </source>
</evidence>
<name>A0AA37GIA1_9PEZI</name>
<evidence type="ECO:0000313" key="5">
    <source>
        <dbReference type="Proteomes" id="UP001055172"/>
    </source>
</evidence>
<dbReference type="Gene3D" id="3.40.50.720">
    <property type="entry name" value="NAD(P)-binding Rossmann-like Domain"/>
    <property type="match status" value="1"/>
</dbReference>
<evidence type="ECO:0000256" key="3">
    <source>
        <dbReference type="RuleBase" id="RU000363"/>
    </source>
</evidence>
<accession>A0AA37GIA1</accession>
<dbReference type="InterPro" id="IPR036291">
    <property type="entry name" value="NAD(P)-bd_dom_sf"/>
</dbReference>
<comment type="similarity">
    <text evidence="1 3">Belongs to the short-chain dehydrogenases/reductases (SDR) family.</text>
</comment>
<dbReference type="PANTHER" id="PTHR43899">
    <property type="entry name" value="RH59310P"/>
    <property type="match status" value="1"/>
</dbReference>
<comment type="caution">
    <text evidence="4">The sequence shown here is derived from an EMBL/GenBank/DDBJ whole genome shotgun (WGS) entry which is preliminary data.</text>
</comment>
<dbReference type="SUPFAM" id="SSF51735">
    <property type="entry name" value="NAD(P)-binding Rossmann-fold domains"/>
    <property type="match status" value="1"/>
</dbReference>
<dbReference type="PRINTS" id="PR00081">
    <property type="entry name" value="GDHRDH"/>
</dbReference>
<dbReference type="Proteomes" id="UP001055172">
    <property type="component" value="Unassembled WGS sequence"/>
</dbReference>
<keyword evidence="2" id="KW-0560">Oxidoreductase</keyword>
<dbReference type="PRINTS" id="PR00080">
    <property type="entry name" value="SDRFAMILY"/>
</dbReference>
<dbReference type="InterPro" id="IPR051019">
    <property type="entry name" value="VLCFA-Steroid_DH"/>
</dbReference>
<dbReference type="InterPro" id="IPR002347">
    <property type="entry name" value="SDR_fam"/>
</dbReference>